<keyword evidence="2" id="KW-1185">Reference proteome</keyword>
<reference evidence="1 2" key="1">
    <citation type="submission" date="2023-03" db="EMBL/GenBank/DDBJ databases">
        <title>WGS of Gossypium arboreum.</title>
        <authorList>
            <person name="Yu D."/>
        </authorList>
    </citation>
    <scope>NUCLEOTIDE SEQUENCE [LARGE SCALE GENOMIC DNA]</scope>
    <source>
        <tissue evidence="1">Leaf</tissue>
    </source>
</reference>
<gene>
    <name evidence="1" type="ORF">PVK06_027185</name>
</gene>
<organism evidence="1 2">
    <name type="scientific">Gossypium arboreum</name>
    <name type="common">Tree cotton</name>
    <name type="synonym">Gossypium nanking</name>
    <dbReference type="NCBI Taxonomy" id="29729"/>
    <lineage>
        <taxon>Eukaryota</taxon>
        <taxon>Viridiplantae</taxon>
        <taxon>Streptophyta</taxon>
        <taxon>Embryophyta</taxon>
        <taxon>Tracheophyta</taxon>
        <taxon>Spermatophyta</taxon>
        <taxon>Magnoliopsida</taxon>
        <taxon>eudicotyledons</taxon>
        <taxon>Gunneridae</taxon>
        <taxon>Pentapetalae</taxon>
        <taxon>rosids</taxon>
        <taxon>malvids</taxon>
        <taxon>Malvales</taxon>
        <taxon>Malvaceae</taxon>
        <taxon>Malvoideae</taxon>
        <taxon>Gossypium</taxon>
    </lineage>
</organism>
<dbReference type="Proteomes" id="UP001358586">
    <property type="component" value="Chromosome 8"/>
</dbReference>
<proteinExistence type="predicted"/>
<dbReference type="PANTHER" id="PTHR33710:SF64">
    <property type="entry name" value="ENDONUCLEASE_EXONUCLEASE_PHOSPHATASE DOMAIN-CONTAINING PROTEIN"/>
    <property type="match status" value="1"/>
</dbReference>
<accession>A0ABR0P263</accession>
<evidence type="ECO:0000313" key="2">
    <source>
        <dbReference type="Proteomes" id="UP001358586"/>
    </source>
</evidence>
<dbReference type="EMBL" id="JARKNE010000008">
    <property type="protein sequence ID" value="KAK5811812.1"/>
    <property type="molecule type" value="Genomic_DNA"/>
</dbReference>
<name>A0ABR0P263_GOSAR</name>
<comment type="caution">
    <text evidence="1">The sequence shown here is derived from an EMBL/GenBank/DDBJ whole genome shotgun (WGS) entry which is preliminary data.</text>
</comment>
<evidence type="ECO:0000313" key="1">
    <source>
        <dbReference type="EMBL" id="KAK5811812.1"/>
    </source>
</evidence>
<dbReference type="PANTHER" id="PTHR33710">
    <property type="entry name" value="BNAC02G09200D PROTEIN"/>
    <property type="match status" value="1"/>
</dbReference>
<sequence length="121" mass="14500">MDNGEVLRFTGFYGQTDPSLRQQSWDMLRRVKSKEELNLTDVKTCNGWFTWTINRDGNRLVKERMDRFVFSDVFLEKMPFLTSYIVCRSKFDHEAIMMDTDGSKPKEERTNKSVWFRYDTC</sequence>
<protein>
    <submittedName>
        <fullName evidence="1">Uncharacterized protein</fullName>
    </submittedName>
</protein>